<gene>
    <name evidence="4" type="ORF">ZIOFF_075821</name>
</gene>
<name>A0A8J5B8J2_ZINOF</name>
<comment type="caution">
    <text evidence="4">The sequence shown here is derived from an EMBL/GenBank/DDBJ whole genome shotgun (WGS) entry which is preliminary data.</text>
</comment>
<feature type="region of interest" description="Disordered" evidence="3">
    <location>
        <begin position="156"/>
        <end position="193"/>
    </location>
</feature>
<proteinExistence type="inferred from homology"/>
<dbReference type="OrthoDB" id="263560at2759"/>
<reference evidence="4 5" key="1">
    <citation type="submission" date="2020-08" db="EMBL/GenBank/DDBJ databases">
        <title>Plant Genome Project.</title>
        <authorList>
            <person name="Zhang R.-G."/>
        </authorList>
    </citation>
    <scope>NUCLEOTIDE SEQUENCE [LARGE SCALE GENOMIC DNA]</scope>
    <source>
        <tissue evidence="4">Rhizome</tissue>
    </source>
</reference>
<comment type="similarity">
    <text evidence="1">Belongs to the TSR2 family.</text>
</comment>
<evidence type="ECO:0008006" key="6">
    <source>
        <dbReference type="Google" id="ProtNLM"/>
    </source>
</evidence>
<dbReference type="AlphaFoldDB" id="A0A8J5B8J2"/>
<protein>
    <recommendedName>
        <fullName evidence="6">Pre-rRNA-processing protein TSR2</fullName>
    </recommendedName>
</protein>
<dbReference type="PANTHER" id="PTHR21250">
    <property type="entry name" value="PRE-RRNA-PROCESSING PROTEIN TSR2 HOMOLOG"/>
    <property type="match status" value="1"/>
</dbReference>
<accession>A0A8J5B8J2</accession>
<dbReference type="InterPro" id="IPR019398">
    <property type="entry name" value="Pre-rRNA_process_TSR2"/>
</dbReference>
<keyword evidence="5" id="KW-1185">Reference proteome</keyword>
<organism evidence="4 5">
    <name type="scientific">Zingiber officinale</name>
    <name type="common">Ginger</name>
    <name type="synonym">Amomum zingiber</name>
    <dbReference type="NCBI Taxonomy" id="94328"/>
    <lineage>
        <taxon>Eukaryota</taxon>
        <taxon>Viridiplantae</taxon>
        <taxon>Streptophyta</taxon>
        <taxon>Embryophyta</taxon>
        <taxon>Tracheophyta</taxon>
        <taxon>Spermatophyta</taxon>
        <taxon>Magnoliopsida</taxon>
        <taxon>Liliopsida</taxon>
        <taxon>Zingiberales</taxon>
        <taxon>Zingiberaceae</taxon>
        <taxon>Zingiber</taxon>
    </lineage>
</organism>
<sequence length="193" mass="21620">MDSVGSGGRPEEETRVVLSPQSLSFLGEGISLMLSRWTALQMAVENGWGGQESRSKSEELVSTVLSWFSQSKGPLYIDDLENMLEENMEELFNTEVEDGSIEEVAEELMIMHEDFLKGNYESIEKLRRLGPIATSVGRSKKIVDYDSDDVSEMIVDESNASDMVVEKPKSEQVPDEDGWSTVTSRRNKGKKSR</sequence>
<evidence type="ECO:0000256" key="3">
    <source>
        <dbReference type="SAM" id="MobiDB-lite"/>
    </source>
</evidence>
<evidence type="ECO:0000256" key="1">
    <source>
        <dbReference type="ARBA" id="ARBA00006524"/>
    </source>
</evidence>
<keyword evidence="2" id="KW-0698">rRNA processing</keyword>
<dbReference type="Pfam" id="PF10273">
    <property type="entry name" value="WGG"/>
    <property type="match status" value="1"/>
</dbReference>
<dbReference type="GO" id="GO:0006364">
    <property type="term" value="P:rRNA processing"/>
    <property type="evidence" value="ECO:0007669"/>
    <property type="project" value="UniProtKB-KW"/>
</dbReference>
<dbReference type="Proteomes" id="UP000734854">
    <property type="component" value="Unassembled WGS sequence"/>
</dbReference>
<dbReference type="EMBL" id="JACMSC010000179">
    <property type="protein sequence ID" value="KAG6466331.1"/>
    <property type="molecule type" value="Genomic_DNA"/>
</dbReference>
<evidence type="ECO:0000313" key="4">
    <source>
        <dbReference type="EMBL" id="KAG6466331.1"/>
    </source>
</evidence>
<evidence type="ECO:0000256" key="2">
    <source>
        <dbReference type="ARBA" id="ARBA00022552"/>
    </source>
</evidence>
<evidence type="ECO:0000313" key="5">
    <source>
        <dbReference type="Proteomes" id="UP000734854"/>
    </source>
</evidence>